<sequence length="628" mass="74148">MKNQLVFILVFFFFLITFIHAKKYHLFGENESSTISSTNDQRLLVDIDIYNRAYVLPYFLRQLEQFTCPCSQCYLDFHLYRVFNTTIENETSRLLHEWVSAMKRSDQSVFTTITIHEWTAQSKDDRANRLSDAMKRSSVLDVTYLAMFDSMIILLEPEKILSILISKDKPLVTPLLRSTKNMYTSTFYLNDQEASGFDTYKKIYDRKRLGCFSINGGIKDFYFFNFNHPKIRNVFLINRNSKEIQQHYAIDVIARENSIPSYVCNREVFGYIPAQFSETLHDEAIIYDLYIHTLIEHQLNGPSQAYLPPISRTSLIHAPLSKEKTKFGLDEIYVINLVRRTDRRERLQATFDILNISVRFFDAIDGKYTIDQAYLERLNVRLLPNYEDPYNQRPMNYGELGCFFSHYFIWQDMIKNEYSNGILILEDDVRFDVYFKYKLEKILSNRSLDWDILFLGRKIMRPNEENYENTIETFLIEPSYSHWTVGYALSLRGARMLIDENPIQKILPVDEFLPIMYDHHPNSSWKSHFINRKLKAYAFHPSIVTPTHYFGEPNYVSDTENTQILEQNDGKTSLLAPELVSVDVVATQQRLEENAWMQKDELSRQSSYLFLFNSSFLVLYLIIIEFKK</sequence>
<evidence type="ECO:0000259" key="6">
    <source>
        <dbReference type="Pfam" id="PF01755"/>
    </source>
</evidence>
<name>A0A815NAA6_9BILA</name>
<keyword evidence="4" id="KW-0472">Membrane</keyword>
<dbReference type="InterPro" id="IPR002654">
    <property type="entry name" value="Glyco_trans_25"/>
</dbReference>
<dbReference type="Proteomes" id="UP000663855">
    <property type="component" value="Unassembled WGS sequence"/>
</dbReference>
<evidence type="ECO:0000256" key="1">
    <source>
        <dbReference type="ARBA" id="ARBA00006721"/>
    </source>
</evidence>
<feature type="chain" id="PRO_5036228372" description="Glycosyl transferase family 25 domain-containing protein" evidence="5">
    <location>
        <begin position="22"/>
        <end position="628"/>
    </location>
</feature>
<feature type="transmembrane region" description="Helical" evidence="4">
    <location>
        <begin position="608"/>
        <end position="626"/>
    </location>
</feature>
<keyword evidence="5" id="KW-0732">Signal</keyword>
<organism evidence="7 9">
    <name type="scientific">Rotaria magnacalcarata</name>
    <dbReference type="NCBI Taxonomy" id="392030"/>
    <lineage>
        <taxon>Eukaryota</taxon>
        <taxon>Metazoa</taxon>
        <taxon>Spiralia</taxon>
        <taxon>Gnathifera</taxon>
        <taxon>Rotifera</taxon>
        <taxon>Eurotatoria</taxon>
        <taxon>Bdelloidea</taxon>
        <taxon>Philodinida</taxon>
        <taxon>Philodinidae</taxon>
        <taxon>Rotaria</taxon>
    </lineage>
</organism>
<proteinExistence type="inferred from homology"/>
<evidence type="ECO:0000256" key="3">
    <source>
        <dbReference type="ARBA" id="ARBA00022679"/>
    </source>
</evidence>
<keyword evidence="4" id="KW-0812">Transmembrane</keyword>
<dbReference type="PANTHER" id="PTHR10730">
    <property type="entry name" value="PROCOLLAGEN-LYSINE,2-OXOGLUTARATE 5-DIOXYGENASE/GLYCOSYLTRANSFERASE 25 FAMILY MEMBER"/>
    <property type="match status" value="1"/>
</dbReference>
<feature type="domain" description="Glycosyl transferase family 25" evidence="6">
    <location>
        <begin position="331"/>
        <end position="512"/>
    </location>
</feature>
<evidence type="ECO:0000313" key="8">
    <source>
        <dbReference type="EMBL" id="CAF3746548.1"/>
    </source>
</evidence>
<feature type="signal peptide" evidence="5">
    <location>
        <begin position="1"/>
        <end position="21"/>
    </location>
</feature>
<evidence type="ECO:0000256" key="2">
    <source>
        <dbReference type="ARBA" id="ARBA00022676"/>
    </source>
</evidence>
<keyword evidence="3" id="KW-0808">Transferase</keyword>
<dbReference type="GO" id="GO:0050211">
    <property type="term" value="F:procollagen galactosyltransferase activity"/>
    <property type="evidence" value="ECO:0007669"/>
    <property type="project" value="TreeGrafter"/>
</dbReference>
<evidence type="ECO:0000256" key="4">
    <source>
        <dbReference type="SAM" id="Phobius"/>
    </source>
</evidence>
<keyword evidence="4" id="KW-1133">Transmembrane helix</keyword>
<dbReference type="PANTHER" id="PTHR10730:SF53">
    <property type="entry name" value="GLYCOSYLTRANSFERASE 25 FAMILY MEMBER"/>
    <property type="match status" value="1"/>
</dbReference>
<protein>
    <recommendedName>
        <fullName evidence="6">Glycosyl transferase family 25 domain-containing protein</fullName>
    </recommendedName>
</protein>
<dbReference type="EMBL" id="CAJOBH010000007">
    <property type="protein sequence ID" value="CAF3746548.1"/>
    <property type="molecule type" value="Genomic_DNA"/>
</dbReference>
<dbReference type="EMBL" id="CAJNOV010010940">
    <property type="protein sequence ID" value="CAF1430503.1"/>
    <property type="molecule type" value="Genomic_DNA"/>
</dbReference>
<comment type="similarity">
    <text evidence="1">Belongs to the glycosyltransferase 25 family.</text>
</comment>
<dbReference type="AlphaFoldDB" id="A0A815NAA6"/>
<keyword evidence="2" id="KW-0328">Glycosyltransferase</keyword>
<dbReference type="Proteomes" id="UP000681967">
    <property type="component" value="Unassembled WGS sequence"/>
</dbReference>
<evidence type="ECO:0000313" key="7">
    <source>
        <dbReference type="EMBL" id="CAF1430503.1"/>
    </source>
</evidence>
<comment type="caution">
    <text evidence="7">The sequence shown here is derived from an EMBL/GenBank/DDBJ whole genome shotgun (WGS) entry which is preliminary data.</text>
</comment>
<reference evidence="7" key="1">
    <citation type="submission" date="2021-02" db="EMBL/GenBank/DDBJ databases">
        <authorList>
            <person name="Nowell W R."/>
        </authorList>
    </citation>
    <scope>NUCLEOTIDE SEQUENCE</scope>
</reference>
<dbReference type="Pfam" id="PF01755">
    <property type="entry name" value="Glyco_transf_25"/>
    <property type="match status" value="1"/>
</dbReference>
<evidence type="ECO:0000256" key="5">
    <source>
        <dbReference type="SAM" id="SignalP"/>
    </source>
</evidence>
<dbReference type="CDD" id="cd06532">
    <property type="entry name" value="Glyco_transf_25"/>
    <property type="match status" value="1"/>
</dbReference>
<accession>A0A815NAA6</accession>
<evidence type="ECO:0000313" key="9">
    <source>
        <dbReference type="Proteomes" id="UP000663855"/>
    </source>
</evidence>
<dbReference type="InterPro" id="IPR050757">
    <property type="entry name" value="Collagen_mod_GT25"/>
</dbReference>
<gene>
    <name evidence="8" type="ORF">BYL167_LOCUS95</name>
    <name evidence="7" type="ORF">CJN711_LOCUS23538</name>
</gene>